<dbReference type="RefSeq" id="WP_180571569.1">
    <property type="nucleotide sequence ID" value="NZ_JACCKB010000105.1"/>
</dbReference>
<sequence length="102" mass="11717">MQHARLSPLTIQDPLLRTQFYKALRNPLPEWQIHEVALDEVLMPELISLRFYGTPQLKKIVVIIAQLDDMRGALKAGTTLQLPPIKWIRQQIKAYADSEGRA</sequence>
<dbReference type="AlphaFoldDB" id="A0A853INZ1"/>
<comment type="caution">
    <text evidence="1">The sequence shown here is derived from an EMBL/GenBank/DDBJ whole genome shotgun (WGS) entry which is preliminary data.</text>
</comment>
<dbReference type="Proteomes" id="UP000569732">
    <property type="component" value="Unassembled WGS sequence"/>
</dbReference>
<gene>
    <name evidence="1" type="ORF">H0A36_26585</name>
</gene>
<reference evidence="1 2" key="1">
    <citation type="submission" date="2020-07" db="EMBL/GenBank/DDBJ databases">
        <title>Endozoicomonas sp. nov., isolated from sediment.</title>
        <authorList>
            <person name="Gu T."/>
        </authorList>
    </citation>
    <scope>NUCLEOTIDE SEQUENCE [LARGE SCALE GENOMIC DNA]</scope>
    <source>
        <strain evidence="1 2">SM1973</strain>
    </source>
</reference>
<accession>A0A853INZ1</accession>
<evidence type="ECO:0000313" key="1">
    <source>
        <dbReference type="EMBL" id="NYZ69586.1"/>
    </source>
</evidence>
<protein>
    <submittedName>
        <fullName evidence="1">Uncharacterized protein</fullName>
    </submittedName>
</protein>
<evidence type="ECO:0000313" key="2">
    <source>
        <dbReference type="Proteomes" id="UP000569732"/>
    </source>
</evidence>
<organism evidence="1 2">
    <name type="scientific">Spartinivicinus marinus</name>
    <dbReference type="NCBI Taxonomy" id="2994442"/>
    <lineage>
        <taxon>Bacteria</taxon>
        <taxon>Pseudomonadati</taxon>
        <taxon>Pseudomonadota</taxon>
        <taxon>Gammaproteobacteria</taxon>
        <taxon>Oceanospirillales</taxon>
        <taxon>Zooshikellaceae</taxon>
        <taxon>Spartinivicinus</taxon>
    </lineage>
</organism>
<keyword evidence="2" id="KW-1185">Reference proteome</keyword>
<dbReference type="EMBL" id="JACCKB010000105">
    <property type="protein sequence ID" value="NYZ69586.1"/>
    <property type="molecule type" value="Genomic_DNA"/>
</dbReference>
<name>A0A853INZ1_9GAMM</name>
<proteinExistence type="predicted"/>